<dbReference type="EMBL" id="BMKE01000005">
    <property type="protein sequence ID" value="GGB37874.1"/>
    <property type="molecule type" value="Genomic_DNA"/>
</dbReference>
<dbReference type="InterPro" id="IPR013654">
    <property type="entry name" value="PAS_2"/>
</dbReference>
<organism evidence="9 10">
    <name type="scientific">Oceanisphaera marina</name>
    <dbReference type="NCBI Taxonomy" id="2017550"/>
    <lineage>
        <taxon>Bacteria</taxon>
        <taxon>Pseudomonadati</taxon>
        <taxon>Pseudomonadota</taxon>
        <taxon>Gammaproteobacteria</taxon>
        <taxon>Aeromonadales</taxon>
        <taxon>Aeromonadaceae</taxon>
        <taxon>Oceanisphaera</taxon>
    </lineage>
</organism>
<dbReference type="Gene3D" id="3.30.450.270">
    <property type="match status" value="1"/>
</dbReference>
<dbReference type="Pfam" id="PF00990">
    <property type="entry name" value="GGDEF"/>
    <property type="match status" value="1"/>
</dbReference>
<dbReference type="Gene3D" id="3.30.70.270">
    <property type="match status" value="1"/>
</dbReference>
<dbReference type="SMART" id="SM00267">
    <property type="entry name" value="GGDEF"/>
    <property type="match status" value="1"/>
</dbReference>
<evidence type="ECO:0000256" key="2">
    <source>
        <dbReference type="ARBA" id="ARBA00022543"/>
    </source>
</evidence>
<keyword evidence="4" id="KW-0157">Chromophore</keyword>
<protein>
    <recommendedName>
        <fullName evidence="1">diguanylate cyclase</fullName>
        <ecNumber evidence="1">2.7.7.65</ecNumber>
    </recommendedName>
</protein>
<dbReference type="InterPro" id="IPR035965">
    <property type="entry name" value="PAS-like_dom_sf"/>
</dbReference>
<evidence type="ECO:0000256" key="6">
    <source>
        <dbReference type="ARBA" id="ARBA00034247"/>
    </source>
</evidence>
<keyword evidence="2" id="KW-0600">Photoreceptor protein</keyword>
<sequence>MLSLDLEQNTVLQVSANIEQWLEVSVEQALQMTPVSLLGDPLIKRVRQGLQHKERLQGRVSLTRQRGGRRCRFSGIVYRHRQRVVVELEQIAGMSERRLLPAVNEWLNGLAETNTEEALLQLLVTAVRSLTGHDRVMVYQFDADWNGTVVAESRSQAAESYLGHSFPASDIPPQVRAKYQKNTVRSIPDATADRVPLVPAQDARDPTPLDLSLGILRAVAPSHLDYTRNMGVKATLSVAMQDQQHLWGLLACHGLEPAPLSPLVRDEVCTLVHMATQRLFLLKARAETLYLQRVHDCRERLAEAQMNLLDPGLLLLQSQEWLELFNASGLALLKNGAAYSIGQALPQAELLKIGAWLSQHHNSTGVWSSQHLAGTPLAAACDLGEVCGLLAVPLPVDAIPQNWLLLLRGERLKSYRWAGWLQAQSYYDQGRYQLSAKRSFDAWVELVRDQSEPWLPHEQKAAQDIGDDLRVTILMRAISTLNERLTKANRSLEELACTDALTQVWNRYRIEQAIERDIQLGEQLGQPSVLLLLDVDFFKSINDQYGHEVGDAVLVTLADILRHSLRETDSLGRWGGEEFVILASGCSLSDGQALAERIRTAVSDMQFDQAGTVTLSIGVSQWQPGDQRSQWVDRADQAMYAAKQGGRNRVVIEAALDV</sequence>
<keyword evidence="5" id="KW-0675">Receptor</keyword>
<comment type="caution">
    <text evidence="9">The sequence shown here is derived from an EMBL/GenBank/DDBJ whole genome shotgun (WGS) entry which is preliminary data.</text>
</comment>
<dbReference type="Proteomes" id="UP000646152">
    <property type="component" value="Unassembled WGS sequence"/>
</dbReference>
<dbReference type="EC" id="2.7.7.65" evidence="1"/>
<evidence type="ECO:0000256" key="1">
    <source>
        <dbReference type="ARBA" id="ARBA00012528"/>
    </source>
</evidence>
<dbReference type="InterPro" id="IPR016132">
    <property type="entry name" value="Phyto_chromo_attachment"/>
</dbReference>
<dbReference type="Pfam" id="PF08446">
    <property type="entry name" value="PAS_2"/>
    <property type="match status" value="1"/>
</dbReference>
<dbReference type="SUPFAM" id="SSF55781">
    <property type="entry name" value="GAF domain-like"/>
    <property type="match status" value="2"/>
</dbReference>
<dbReference type="CDD" id="cd01949">
    <property type="entry name" value="GGDEF"/>
    <property type="match status" value="1"/>
</dbReference>
<feature type="domain" description="GGDEF" evidence="8">
    <location>
        <begin position="526"/>
        <end position="655"/>
    </location>
</feature>
<gene>
    <name evidence="9" type="ORF">GCM10011502_08890</name>
</gene>
<dbReference type="PROSITE" id="PS50046">
    <property type="entry name" value="PHYTOCHROME_2"/>
    <property type="match status" value="1"/>
</dbReference>
<dbReference type="PROSITE" id="PS50887">
    <property type="entry name" value="GGDEF"/>
    <property type="match status" value="1"/>
</dbReference>
<dbReference type="InterPro" id="IPR029016">
    <property type="entry name" value="GAF-like_dom_sf"/>
</dbReference>
<evidence type="ECO:0000313" key="10">
    <source>
        <dbReference type="Proteomes" id="UP000646152"/>
    </source>
</evidence>
<dbReference type="PANTHER" id="PTHR45138">
    <property type="entry name" value="REGULATORY COMPONENTS OF SENSORY TRANSDUCTION SYSTEM"/>
    <property type="match status" value="1"/>
</dbReference>
<dbReference type="SUPFAM" id="SSF55785">
    <property type="entry name" value="PYP-like sensor domain (PAS domain)"/>
    <property type="match status" value="1"/>
</dbReference>
<dbReference type="PANTHER" id="PTHR45138:SF9">
    <property type="entry name" value="DIGUANYLATE CYCLASE DGCM-RELATED"/>
    <property type="match status" value="1"/>
</dbReference>
<dbReference type="Pfam" id="PF00360">
    <property type="entry name" value="PHY"/>
    <property type="match status" value="1"/>
</dbReference>
<dbReference type="InterPro" id="IPR029787">
    <property type="entry name" value="Nucleotide_cyclase"/>
</dbReference>
<comment type="catalytic activity">
    <reaction evidence="6">
        <text>2 GTP = 3',3'-c-di-GMP + 2 diphosphate</text>
        <dbReference type="Rhea" id="RHEA:24898"/>
        <dbReference type="ChEBI" id="CHEBI:33019"/>
        <dbReference type="ChEBI" id="CHEBI:37565"/>
        <dbReference type="ChEBI" id="CHEBI:58805"/>
        <dbReference type="EC" id="2.7.7.65"/>
    </reaction>
</comment>
<dbReference type="InterPro" id="IPR013515">
    <property type="entry name" value="Phytochrome_cen-reg"/>
</dbReference>
<proteinExistence type="predicted"/>
<dbReference type="InterPro" id="IPR043128">
    <property type="entry name" value="Rev_trsase/Diguanyl_cyclase"/>
</dbReference>
<dbReference type="Pfam" id="PF01590">
    <property type="entry name" value="GAF"/>
    <property type="match status" value="1"/>
</dbReference>
<evidence type="ECO:0000256" key="3">
    <source>
        <dbReference type="ARBA" id="ARBA00022606"/>
    </source>
</evidence>
<reference evidence="10" key="1">
    <citation type="journal article" date="2019" name="Int. J. Syst. Evol. Microbiol.">
        <title>The Global Catalogue of Microorganisms (GCM) 10K type strain sequencing project: providing services to taxonomists for standard genome sequencing and annotation.</title>
        <authorList>
            <consortium name="The Broad Institute Genomics Platform"/>
            <consortium name="The Broad Institute Genome Sequencing Center for Infectious Disease"/>
            <person name="Wu L."/>
            <person name="Ma J."/>
        </authorList>
    </citation>
    <scope>NUCLEOTIDE SEQUENCE [LARGE SCALE GENOMIC DNA]</scope>
    <source>
        <strain evidence="10">CGMCC 1.15923</strain>
    </source>
</reference>
<accession>A0ABQ1IGB6</accession>
<evidence type="ECO:0000313" key="9">
    <source>
        <dbReference type="EMBL" id="GGB37874.1"/>
    </source>
</evidence>
<dbReference type="SUPFAM" id="SSF55073">
    <property type="entry name" value="Nucleotide cyclase"/>
    <property type="match status" value="1"/>
</dbReference>
<keyword evidence="10" id="KW-1185">Reference proteome</keyword>
<name>A0ABQ1IGB6_9GAMM</name>
<dbReference type="Gene3D" id="3.30.450.40">
    <property type="match status" value="1"/>
</dbReference>
<dbReference type="InterPro" id="IPR003018">
    <property type="entry name" value="GAF"/>
</dbReference>
<dbReference type="SMART" id="SM00065">
    <property type="entry name" value="GAF"/>
    <property type="match status" value="1"/>
</dbReference>
<keyword evidence="3" id="KW-0716">Sensory transduction</keyword>
<dbReference type="InterPro" id="IPR000160">
    <property type="entry name" value="GGDEF_dom"/>
</dbReference>
<dbReference type="InterPro" id="IPR043150">
    <property type="entry name" value="Phytochrome_PHY_sf"/>
</dbReference>
<evidence type="ECO:0000256" key="5">
    <source>
        <dbReference type="ARBA" id="ARBA00023170"/>
    </source>
</evidence>
<dbReference type="InterPro" id="IPR050469">
    <property type="entry name" value="Diguanylate_Cyclase"/>
</dbReference>
<dbReference type="InterPro" id="IPR001294">
    <property type="entry name" value="Phytochrome"/>
</dbReference>
<feature type="domain" description="Phytochrome chromophore attachment site" evidence="7">
    <location>
        <begin position="115"/>
        <end position="274"/>
    </location>
</feature>
<evidence type="ECO:0000259" key="8">
    <source>
        <dbReference type="PROSITE" id="PS50887"/>
    </source>
</evidence>
<evidence type="ECO:0000259" key="7">
    <source>
        <dbReference type="PROSITE" id="PS50046"/>
    </source>
</evidence>
<dbReference type="Gene3D" id="3.30.450.20">
    <property type="entry name" value="PAS domain"/>
    <property type="match status" value="1"/>
</dbReference>
<dbReference type="NCBIfam" id="TIGR00254">
    <property type="entry name" value="GGDEF"/>
    <property type="match status" value="1"/>
</dbReference>
<dbReference type="PRINTS" id="PR01033">
    <property type="entry name" value="PHYTOCHROME"/>
</dbReference>
<evidence type="ECO:0000256" key="4">
    <source>
        <dbReference type="ARBA" id="ARBA00022991"/>
    </source>
</evidence>